<keyword evidence="4" id="KW-0472">Membrane</keyword>
<dbReference type="KEGG" id="adg:Adeg_1675"/>
<evidence type="ECO:0000256" key="1">
    <source>
        <dbReference type="ARBA" id="ARBA00006739"/>
    </source>
</evidence>
<dbReference type="Pfam" id="PF13641">
    <property type="entry name" value="Glyco_tranf_2_3"/>
    <property type="match status" value="1"/>
</dbReference>
<feature type="transmembrane region" description="Helical" evidence="4">
    <location>
        <begin position="325"/>
        <end position="345"/>
    </location>
</feature>
<keyword evidence="4" id="KW-0812">Transmembrane</keyword>
<dbReference type="Proteomes" id="UP000002620">
    <property type="component" value="Chromosome"/>
</dbReference>
<dbReference type="STRING" id="429009.Adeg_1675"/>
<protein>
    <submittedName>
        <fullName evidence="5">Glycosyl transferase family 2</fullName>
    </submittedName>
</protein>
<gene>
    <name evidence="5" type="ordered locus">Adeg_1675</name>
</gene>
<feature type="transmembrane region" description="Helical" evidence="4">
    <location>
        <begin position="352"/>
        <end position="376"/>
    </location>
</feature>
<dbReference type="HOGENOM" id="CLU_023978_1_1_9"/>
<feature type="transmembrane region" description="Helical" evidence="4">
    <location>
        <begin position="295"/>
        <end position="313"/>
    </location>
</feature>
<sequence>MTKILFILQLALASYGLYHILLSLFSLYRRVEDYSATPPRHSFAVVIAAHNEEKVIGELIKSIFRSDYPRELYEVFVIADNCTDRTAEIARSLGATVIERYNPHERGKGYALEYGFQRIFALPRKFDAFVILDADNLVSPHFLQVMNHRLARGEKIIQGYLDTKNPDDTWISRSIYVGYLISNRFCQLARHNLGLSCALGGTGMCIATEVLKRFGWGMTTLTEDLEFQTKALLCGLRVTWAHDAAVYDEKPLTLKQSWRQRQRWMQGHCQVAGRYFFRLMWEGIRTRDFKKIDGALYLLRPYFTMMVGLAALLSIFEFDWSRIDLWWFVKGFSGQYLYMALALLLERAPLRAYLWLLYYPIFALTWIPITYAGFIYRHRRAWCHTQHVRNISWEQLKAWHRYRMQRKWHGAENPD</sequence>
<organism evidence="5 6">
    <name type="scientific">Ammonifex degensii (strain DSM 10501 / KC4)</name>
    <dbReference type="NCBI Taxonomy" id="429009"/>
    <lineage>
        <taxon>Bacteria</taxon>
        <taxon>Bacillati</taxon>
        <taxon>Bacillota</taxon>
        <taxon>Clostridia</taxon>
        <taxon>Thermoanaerobacterales</taxon>
        <taxon>Thermoanaerobacteraceae</taxon>
        <taxon>Ammonifex</taxon>
    </lineage>
</organism>
<reference evidence="5 6" key="1">
    <citation type="submission" date="2009-10" db="EMBL/GenBank/DDBJ databases">
        <title>Complete sequence of chromosome of Ammonifex degensii KC4.</title>
        <authorList>
            <consortium name="US DOE Joint Genome Institute"/>
            <person name="Kerfeld C."/>
            <person name="Goodner B."/>
            <person name="Huber H."/>
            <person name="Stetter K."/>
            <person name="Lucas S."/>
            <person name="Copeland A."/>
            <person name="Lapidus A."/>
            <person name="Glavina del Rio T."/>
            <person name="Dalin E."/>
            <person name="Tice H."/>
            <person name="Bruce D."/>
            <person name="Goodwin L."/>
            <person name="Pitluck S."/>
            <person name="Saunders E."/>
            <person name="Brettin T."/>
            <person name="Detter J.C."/>
            <person name="Han C."/>
            <person name="Larimer F."/>
            <person name="Land M."/>
            <person name="Hauser L."/>
            <person name="Kyrpides N."/>
            <person name="Ovchinnikova G."/>
            <person name="Richardson P."/>
        </authorList>
    </citation>
    <scope>NUCLEOTIDE SEQUENCE [LARGE SCALE GENOMIC DNA]</scope>
    <source>
        <strain evidence="6">DSM 10501 / KC4</strain>
    </source>
</reference>
<dbReference type="PANTHER" id="PTHR43630">
    <property type="entry name" value="POLY-BETA-1,6-N-ACETYL-D-GLUCOSAMINE SYNTHASE"/>
    <property type="match status" value="1"/>
</dbReference>
<evidence type="ECO:0000313" key="6">
    <source>
        <dbReference type="Proteomes" id="UP000002620"/>
    </source>
</evidence>
<dbReference type="RefSeq" id="WP_015739645.1">
    <property type="nucleotide sequence ID" value="NC_013385.1"/>
</dbReference>
<evidence type="ECO:0000256" key="4">
    <source>
        <dbReference type="SAM" id="Phobius"/>
    </source>
</evidence>
<evidence type="ECO:0000256" key="2">
    <source>
        <dbReference type="ARBA" id="ARBA00022676"/>
    </source>
</evidence>
<dbReference type="SUPFAM" id="SSF53448">
    <property type="entry name" value="Nucleotide-diphospho-sugar transferases"/>
    <property type="match status" value="1"/>
</dbReference>
<keyword evidence="2" id="KW-0328">Glycosyltransferase</keyword>
<proteinExistence type="inferred from homology"/>
<dbReference type="Gene3D" id="3.90.550.10">
    <property type="entry name" value="Spore Coat Polysaccharide Biosynthesis Protein SpsA, Chain A"/>
    <property type="match status" value="1"/>
</dbReference>
<comment type="similarity">
    <text evidence="1">Belongs to the glycosyltransferase 2 family.</text>
</comment>
<dbReference type="PANTHER" id="PTHR43630:SF1">
    <property type="entry name" value="POLY-BETA-1,6-N-ACETYL-D-GLUCOSAMINE SYNTHASE"/>
    <property type="match status" value="1"/>
</dbReference>
<keyword evidence="6" id="KW-1185">Reference proteome</keyword>
<name>C9R8Y9_AMMDK</name>
<dbReference type="GO" id="GO:0016757">
    <property type="term" value="F:glycosyltransferase activity"/>
    <property type="evidence" value="ECO:0007669"/>
    <property type="project" value="UniProtKB-KW"/>
</dbReference>
<dbReference type="CDD" id="cd06438">
    <property type="entry name" value="EpsO_like"/>
    <property type="match status" value="1"/>
</dbReference>
<feature type="transmembrane region" description="Helical" evidence="4">
    <location>
        <begin position="6"/>
        <end position="28"/>
    </location>
</feature>
<dbReference type="AlphaFoldDB" id="C9R8Y9"/>
<accession>C9R8Y9</accession>
<dbReference type="CAZy" id="GT2">
    <property type="family name" value="Glycosyltransferase Family 2"/>
</dbReference>
<keyword evidence="4" id="KW-1133">Transmembrane helix</keyword>
<dbReference type="eggNOG" id="COG1215">
    <property type="taxonomic scope" value="Bacteria"/>
</dbReference>
<dbReference type="InterPro" id="IPR029044">
    <property type="entry name" value="Nucleotide-diphossugar_trans"/>
</dbReference>
<evidence type="ECO:0000313" key="5">
    <source>
        <dbReference type="EMBL" id="ACX52768.1"/>
    </source>
</evidence>
<keyword evidence="3 5" id="KW-0808">Transferase</keyword>
<dbReference type="OrthoDB" id="9797391at2"/>
<dbReference type="EMBL" id="CP001785">
    <property type="protein sequence ID" value="ACX52768.1"/>
    <property type="molecule type" value="Genomic_DNA"/>
</dbReference>
<evidence type="ECO:0000256" key="3">
    <source>
        <dbReference type="ARBA" id="ARBA00022679"/>
    </source>
</evidence>